<reference evidence="3" key="1">
    <citation type="journal article" date="2019" name="Int. J. Syst. Evol. Microbiol.">
        <title>The Global Catalogue of Microorganisms (GCM) 10K type strain sequencing project: providing services to taxonomists for standard genome sequencing and annotation.</title>
        <authorList>
            <consortium name="The Broad Institute Genomics Platform"/>
            <consortium name="The Broad Institute Genome Sequencing Center for Infectious Disease"/>
            <person name="Wu L."/>
            <person name="Ma J."/>
        </authorList>
    </citation>
    <scope>NUCLEOTIDE SEQUENCE [LARGE SCALE GENOMIC DNA]</scope>
    <source>
        <strain evidence="3">JCM 17810</strain>
    </source>
</reference>
<feature type="region of interest" description="Disordered" evidence="1">
    <location>
        <begin position="36"/>
        <end position="71"/>
    </location>
</feature>
<dbReference type="Proteomes" id="UP001500622">
    <property type="component" value="Unassembled WGS sequence"/>
</dbReference>
<sequence length="71" mass="7102">MTYTEKTKDRMTVLNALEPKSHRLHAATVRRGAGAFGMPAAGGEPSAPGGAAGGLGAAPGSGPDPFVTREP</sequence>
<accession>A0ABP8KS60</accession>
<evidence type="ECO:0000313" key="2">
    <source>
        <dbReference type="EMBL" id="GAA4414587.1"/>
    </source>
</evidence>
<dbReference type="EMBL" id="BAABGN010000001">
    <property type="protein sequence ID" value="GAA4414587.1"/>
    <property type="molecule type" value="Genomic_DNA"/>
</dbReference>
<name>A0ABP8KS60_9MICO</name>
<evidence type="ECO:0000256" key="1">
    <source>
        <dbReference type="SAM" id="MobiDB-lite"/>
    </source>
</evidence>
<proteinExistence type="predicted"/>
<keyword evidence="3" id="KW-1185">Reference proteome</keyword>
<feature type="compositionally biased region" description="Gly residues" evidence="1">
    <location>
        <begin position="50"/>
        <end position="59"/>
    </location>
</feature>
<gene>
    <name evidence="2" type="ORF">GCM10023169_00090</name>
</gene>
<protein>
    <submittedName>
        <fullName evidence="2">Uncharacterized protein</fullName>
    </submittedName>
</protein>
<comment type="caution">
    <text evidence="2">The sequence shown here is derived from an EMBL/GenBank/DDBJ whole genome shotgun (WGS) entry which is preliminary data.</text>
</comment>
<feature type="compositionally biased region" description="Low complexity" evidence="1">
    <location>
        <begin position="36"/>
        <end position="49"/>
    </location>
</feature>
<organism evidence="2 3">
    <name type="scientific">Georgenia halophila</name>
    <dbReference type="NCBI Taxonomy" id="620889"/>
    <lineage>
        <taxon>Bacteria</taxon>
        <taxon>Bacillati</taxon>
        <taxon>Actinomycetota</taxon>
        <taxon>Actinomycetes</taxon>
        <taxon>Micrococcales</taxon>
        <taxon>Bogoriellaceae</taxon>
        <taxon>Georgenia</taxon>
    </lineage>
</organism>
<evidence type="ECO:0000313" key="3">
    <source>
        <dbReference type="Proteomes" id="UP001500622"/>
    </source>
</evidence>